<reference evidence="1 2" key="1">
    <citation type="submission" date="2024-09" db="EMBL/GenBank/DDBJ databases">
        <authorList>
            <person name="Sun Q."/>
            <person name="Mori K."/>
        </authorList>
    </citation>
    <scope>NUCLEOTIDE SEQUENCE [LARGE SCALE GENOMIC DNA]</scope>
    <source>
        <strain evidence="1 2">JCM 3323</strain>
    </source>
</reference>
<evidence type="ECO:0000313" key="2">
    <source>
        <dbReference type="Proteomes" id="UP001589646"/>
    </source>
</evidence>
<gene>
    <name evidence="1" type="ORF">ACFFRN_18965</name>
</gene>
<evidence type="ECO:0000313" key="1">
    <source>
        <dbReference type="EMBL" id="MFB9528700.1"/>
    </source>
</evidence>
<organism evidence="1 2">
    <name type="scientific">Nonomuraea roseola</name>
    <dbReference type="NCBI Taxonomy" id="46179"/>
    <lineage>
        <taxon>Bacteria</taxon>
        <taxon>Bacillati</taxon>
        <taxon>Actinomycetota</taxon>
        <taxon>Actinomycetes</taxon>
        <taxon>Streptosporangiales</taxon>
        <taxon>Streptosporangiaceae</taxon>
        <taxon>Nonomuraea</taxon>
    </lineage>
</organism>
<dbReference type="RefSeq" id="WP_346130133.1">
    <property type="nucleotide sequence ID" value="NZ_BAAAXC010000015.1"/>
</dbReference>
<keyword evidence="2" id="KW-1185">Reference proteome</keyword>
<dbReference type="EMBL" id="JBHMCE010000005">
    <property type="protein sequence ID" value="MFB9528700.1"/>
    <property type="molecule type" value="Genomic_DNA"/>
</dbReference>
<sequence length="263" mass="27877">MTRRRRLAQATLILGLFLTVSAVTAHFLLRSPDSVALDVRSDTRLVPLSLPGTAEGQCADGVCRSTYTVEKAPRTRSVSVVPRGALPAGVRLAYWGCLEGPGAAICTVPSDRDGSVCVTTTGPADVARRPCGTVPVPASTVGRAGILSVVLNTKWRVRVSGNFTEPCSNGGVAGRRCEISIVPGKIYHLRARFERANDPYPEAARTWDLHVATYEGCDSGAGYADAITCIVYGAGGAKTVCLSTLDPMEQELSRKCAEKEQVP</sequence>
<protein>
    <recommendedName>
        <fullName evidence="3">Secreted protein</fullName>
    </recommendedName>
</protein>
<proteinExistence type="predicted"/>
<evidence type="ECO:0008006" key="3">
    <source>
        <dbReference type="Google" id="ProtNLM"/>
    </source>
</evidence>
<name>A0ABV5PZQ4_9ACTN</name>
<dbReference type="Proteomes" id="UP001589646">
    <property type="component" value="Unassembled WGS sequence"/>
</dbReference>
<accession>A0ABV5PZQ4</accession>
<comment type="caution">
    <text evidence="1">The sequence shown here is derived from an EMBL/GenBank/DDBJ whole genome shotgun (WGS) entry which is preliminary data.</text>
</comment>